<comment type="caution">
    <text evidence="2">The sequence shown here is derived from an EMBL/GenBank/DDBJ whole genome shotgun (WGS) entry which is preliminary data.</text>
</comment>
<accession>A0ABU2VNM4</accession>
<name>A0ABU2VNM4_9ACTN</name>
<dbReference type="EMBL" id="JAVREZ010000026">
    <property type="protein sequence ID" value="MDT0487205.1"/>
    <property type="molecule type" value="Genomic_DNA"/>
</dbReference>
<evidence type="ECO:0008006" key="4">
    <source>
        <dbReference type="Google" id="ProtNLM"/>
    </source>
</evidence>
<sequence>MRSQRSLLIFVSALSCLLAALFATGGPALAAVPSADGPAARIVTLPPAPEGVGPAALAKAAVAASPTTSPAVRTEHGPPGSTYACDAGTLCTNVWDPTTSDWKTFFFYSCNRYYLSDWNGEGDYVNNQTGNVTSYFYGQSGNVLTSFQPGGEPVPYNWDPVWSIRNC</sequence>
<organism evidence="2 3">
    <name type="scientific">Streptomyces doebereineriae</name>
    <dbReference type="NCBI Taxonomy" id="3075528"/>
    <lineage>
        <taxon>Bacteria</taxon>
        <taxon>Bacillati</taxon>
        <taxon>Actinomycetota</taxon>
        <taxon>Actinomycetes</taxon>
        <taxon>Kitasatosporales</taxon>
        <taxon>Streptomycetaceae</taxon>
        <taxon>Streptomyces</taxon>
    </lineage>
</organism>
<evidence type="ECO:0000256" key="1">
    <source>
        <dbReference type="SAM" id="SignalP"/>
    </source>
</evidence>
<dbReference type="RefSeq" id="WP_311719896.1">
    <property type="nucleotide sequence ID" value="NZ_JAVREZ010000026.1"/>
</dbReference>
<gene>
    <name evidence="2" type="ORF">RNB18_44780</name>
</gene>
<evidence type="ECO:0000313" key="3">
    <source>
        <dbReference type="Proteomes" id="UP001183824"/>
    </source>
</evidence>
<keyword evidence="3" id="KW-1185">Reference proteome</keyword>
<dbReference type="PROSITE" id="PS51257">
    <property type="entry name" value="PROKAR_LIPOPROTEIN"/>
    <property type="match status" value="1"/>
</dbReference>
<protein>
    <recommendedName>
        <fullName evidence="4">Peptidase inhibitor family I36</fullName>
    </recommendedName>
</protein>
<feature type="chain" id="PRO_5045607296" description="Peptidase inhibitor family I36" evidence="1">
    <location>
        <begin position="31"/>
        <end position="167"/>
    </location>
</feature>
<proteinExistence type="predicted"/>
<dbReference type="Proteomes" id="UP001183824">
    <property type="component" value="Unassembled WGS sequence"/>
</dbReference>
<evidence type="ECO:0000313" key="2">
    <source>
        <dbReference type="EMBL" id="MDT0487205.1"/>
    </source>
</evidence>
<feature type="signal peptide" evidence="1">
    <location>
        <begin position="1"/>
        <end position="30"/>
    </location>
</feature>
<reference evidence="3" key="1">
    <citation type="submission" date="2023-07" db="EMBL/GenBank/DDBJ databases">
        <title>30 novel species of actinomycetes from the DSMZ collection.</title>
        <authorList>
            <person name="Nouioui I."/>
        </authorList>
    </citation>
    <scope>NUCLEOTIDE SEQUENCE [LARGE SCALE GENOMIC DNA]</scope>
    <source>
        <strain evidence="3">DSM 41640</strain>
    </source>
</reference>
<keyword evidence="1" id="KW-0732">Signal</keyword>